<reference evidence="2 3" key="1">
    <citation type="submission" date="2018-09" db="EMBL/GenBank/DDBJ databases">
        <title>The draft genome of Acinetobacter sp. strains.</title>
        <authorList>
            <person name="Qin J."/>
            <person name="Feng Y."/>
            <person name="Zong Z."/>
        </authorList>
    </citation>
    <scope>NUCLEOTIDE SEQUENCE [LARGE SCALE GENOMIC DNA]</scope>
    <source>
        <strain evidence="2 3">WCHAc060001</strain>
    </source>
</reference>
<organism evidence="2 3">
    <name type="scientific">Acinetobacter cumulans</name>
    <dbReference type="NCBI Taxonomy" id="2136182"/>
    <lineage>
        <taxon>Bacteria</taxon>
        <taxon>Pseudomonadati</taxon>
        <taxon>Pseudomonadota</taxon>
        <taxon>Gammaproteobacteria</taxon>
        <taxon>Moraxellales</taxon>
        <taxon>Moraxellaceae</taxon>
        <taxon>Acinetobacter</taxon>
    </lineage>
</organism>
<feature type="coiled-coil region" evidence="1">
    <location>
        <begin position="56"/>
        <end position="132"/>
    </location>
</feature>
<keyword evidence="1" id="KW-0175">Coiled coil</keyword>
<proteinExistence type="predicted"/>
<comment type="caution">
    <text evidence="2">The sequence shown here is derived from an EMBL/GenBank/DDBJ whole genome shotgun (WGS) entry which is preliminary data.</text>
</comment>
<dbReference type="RefSeq" id="WP_121532592.1">
    <property type="nucleotide sequence ID" value="NZ_RCHE01000027.1"/>
</dbReference>
<gene>
    <name evidence="2" type="ORF">D9K79_11440</name>
</gene>
<dbReference type="Proteomes" id="UP000273105">
    <property type="component" value="Unassembled WGS sequence"/>
</dbReference>
<keyword evidence="3" id="KW-1185">Reference proteome</keyword>
<name>A0ABX9U4J8_9GAMM</name>
<evidence type="ECO:0000313" key="3">
    <source>
        <dbReference type="Proteomes" id="UP000273105"/>
    </source>
</evidence>
<evidence type="ECO:0000256" key="1">
    <source>
        <dbReference type="SAM" id="Coils"/>
    </source>
</evidence>
<evidence type="ECO:0000313" key="2">
    <source>
        <dbReference type="EMBL" id="RLL42973.1"/>
    </source>
</evidence>
<protein>
    <submittedName>
        <fullName evidence="2">Uncharacterized protein</fullName>
    </submittedName>
</protein>
<sequence length="171" mass="20298">MSDFEKWFEDQDFYANMRFIYGDKLFDKDGDVYRVLPVHIAFESWFASACTSIDHIHRLQRERDQLKTQLNNMEACYIEKKKELEELQTENTEPQEVVLRDGALATKAQLERNEWQEVVKSQQKTIENLSVRHEVLNIQVYPAHQLKLTEKVSKEISRGSRLTKHRIDLRG</sequence>
<dbReference type="EMBL" id="RCHE01000027">
    <property type="protein sequence ID" value="RLL42973.1"/>
    <property type="molecule type" value="Genomic_DNA"/>
</dbReference>
<accession>A0ABX9U4J8</accession>